<name>A0A4Y0BM16_ANOFN</name>
<evidence type="ECO:0000313" key="1">
    <source>
        <dbReference type="EnsemblMetazoa" id="AFUN021671-PA"/>
    </source>
</evidence>
<dbReference type="AlphaFoldDB" id="A0A4Y0BM16"/>
<accession>A0A4Y0BM16</accession>
<protein>
    <submittedName>
        <fullName evidence="1">Uncharacterized protein</fullName>
    </submittedName>
</protein>
<sequence>MSRRSACTYFMSTKWNSSHRKSIGLRFLLCVPGRSEKWRCYKLCSGFDLRLNWCGLPSAK</sequence>
<reference evidence="1" key="1">
    <citation type="submission" date="2020-05" db="UniProtKB">
        <authorList>
            <consortium name="EnsemblMetazoa"/>
        </authorList>
    </citation>
    <scope>IDENTIFICATION</scope>
    <source>
        <strain evidence="1">FUMOZ</strain>
    </source>
</reference>
<dbReference type="EnsemblMetazoa" id="AFUN021671-RA">
    <property type="protein sequence ID" value="AFUN021671-PA"/>
    <property type="gene ID" value="AFUN021671"/>
</dbReference>
<proteinExistence type="predicted"/>
<dbReference type="VEuPathDB" id="VectorBase:AFUN021671"/>
<organism evidence="1">
    <name type="scientific">Anopheles funestus</name>
    <name type="common">African malaria mosquito</name>
    <dbReference type="NCBI Taxonomy" id="62324"/>
    <lineage>
        <taxon>Eukaryota</taxon>
        <taxon>Metazoa</taxon>
        <taxon>Ecdysozoa</taxon>
        <taxon>Arthropoda</taxon>
        <taxon>Hexapoda</taxon>
        <taxon>Insecta</taxon>
        <taxon>Pterygota</taxon>
        <taxon>Neoptera</taxon>
        <taxon>Endopterygota</taxon>
        <taxon>Diptera</taxon>
        <taxon>Nematocera</taxon>
        <taxon>Culicoidea</taxon>
        <taxon>Culicidae</taxon>
        <taxon>Anophelinae</taxon>
        <taxon>Anopheles</taxon>
    </lineage>
</organism>